<evidence type="ECO:0000256" key="1">
    <source>
        <dbReference type="ARBA" id="ARBA00004651"/>
    </source>
</evidence>
<comment type="caution">
    <text evidence="9">The sequence shown here is derived from an EMBL/GenBank/DDBJ whole genome shotgun (WGS) entry which is preliminary data.</text>
</comment>
<keyword evidence="7 8" id="KW-0472">Membrane</keyword>
<dbReference type="Proteomes" id="UP000070352">
    <property type="component" value="Unassembled WGS sequence"/>
</dbReference>
<evidence type="ECO:0000256" key="5">
    <source>
        <dbReference type="ARBA" id="ARBA00022692"/>
    </source>
</evidence>
<dbReference type="PANTHER" id="PTHR36838:SF1">
    <property type="entry name" value="SLR1864 PROTEIN"/>
    <property type="match status" value="1"/>
</dbReference>
<dbReference type="OrthoDB" id="527159at2"/>
<evidence type="ECO:0000313" key="9">
    <source>
        <dbReference type="EMBL" id="KXG42755.1"/>
    </source>
</evidence>
<evidence type="ECO:0000256" key="6">
    <source>
        <dbReference type="ARBA" id="ARBA00022989"/>
    </source>
</evidence>
<evidence type="ECO:0000256" key="2">
    <source>
        <dbReference type="ARBA" id="ARBA00010145"/>
    </source>
</evidence>
<feature type="transmembrane region" description="Helical" evidence="8">
    <location>
        <begin position="6"/>
        <end position="26"/>
    </location>
</feature>
<keyword evidence="4" id="KW-1003">Cell membrane</keyword>
<organism evidence="9 10">
    <name type="scientific">Tepidibacillus decaturensis</name>
    <dbReference type="NCBI Taxonomy" id="1413211"/>
    <lineage>
        <taxon>Bacteria</taxon>
        <taxon>Bacillati</taxon>
        <taxon>Bacillota</taxon>
        <taxon>Bacilli</taxon>
        <taxon>Bacillales</taxon>
        <taxon>Bacillaceae</taxon>
        <taxon>Tepidibacillus</taxon>
    </lineage>
</organism>
<evidence type="ECO:0000256" key="7">
    <source>
        <dbReference type="ARBA" id="ARBA00023136"/>
    </source>
</evidence>
<comment type="similarity">
    <text evidence="2">Belongs to the auxin efflux carrier (TC 2.A.69) family.</text>
</comment>
<feature type="transmembrane region" description="Helical" evidence="8">
    <location>
        <begin position="221"/>
        <end position="245"/>
    </location>
</feature>
<name>A0A135L1B7_9BACI</name>
<keyword evidence="6 8" id="KW-1133">Transmembrane helix</keyword>
<accession>A0A135L1B7</accession>
<dbReference type="GO" id="GO:0005886">
    <property type="term" value="C:plasma membrane"/>
    <property type="evidence" value="ECO:0007669"/>
    <property type="project" value="UniProtKB-SubCell"/>
</dbReference>
<feature type="transmembrane region" description="Helical" evidence="8">
    <location>
        <begin position="167"/>
        <end position="188"/>
    </location>
</feature>
<protein>
    <submittedName>
        <fullName evidence="9">Permease</fullName>
    </submittedName>
</protein>
<feature type="transmembrane region" description="Helical" evidence="8">
    <location>
        <begin position="280"/>
        <end position="303"/>
    </location>
</feature>
<dbReference type="AlphaFoldDB" id="A0A135L1B7"/>
<sequence>MHEFFTILVDIILPVFILISLGFWLHRKFQLDLYTLAKINIYYLVPSIIFTKLYNVEFSLYLFLQIFLFFVLQIAFLYFLTWLVNKIFHHEKGLGTAFSNSVIFYNSGNYGVPVNDLVFRHDTFAMSIQVIVLTLQNIFTFSYGVFALQSVNGRNLKTILSYFKMPVFYAMALGILFNVLNIQVPSFVLVPVNYISDALIAIALLTLGAQVANLKIQYINLTIFFSLFFRLLVGPAISFVIIWLFHIEGIMAQAMILSASMPTAVNSAIIAQEYNNEPEYAAQVVLLSTLFSSLTVTMVIYLVRLFL</sequence>
<keyword evidence="3" id="KW-0813">Transport</keyword>
<dbReference type="InterPro" id="IPR004776">
    <property type="entry name" value="Mem_transp_PIN-like"/>
</dbReference>
<dbReference type="Gene3D" id="1.20.1530.20">
    <property type="match status" value="1"/>
</dbReference>
<dbReference type="STRING" id="1413211.U473_00860"/>
<evidence type="ECO:0000256" key="3">
    <source>
        <dbReference type="ARBA" id="ARBA00022448"/>
    </source>
</evidence>
<evidence type="ECO:0000313" key="10">
    <source>
        <dbReference type="Proteomes" id="UP000070352"/>
    </source>
</evidence>
<dbReference type="PANTHER" id="PTHR36838">
    <property type="entry name" value="AUXIN EFFLUX CARRIER FAMILY PROTEIN"/>
    <property type="match status" value="1"/>
</dbReference>
<dbReference type="RefSeq" id="WP_068722505.1">
    <property type="nucleotide sequence ID" value="NZ_LSKU01000001.1"/>
</dbReference>
<feature type="transmembrane region" description="Helical" evidence="8">
    <location>
        <begin position="60"/>
        <end position="81"/>
    </location>
</feature>
<dbReference type="EMBL" id="LSKU01000001">
    <property type="protein sequence ID" value="KXG42755.1"/>
    <property type="molecule type" value="Genomic_DNA"/>
</dbReference>
<comment type="subcellular location">
    <subcellularLocation>
        <location evidence="1">Cell membrane</location>
        <topology evidence="1">Multi-pass membrane protein</topology>
    </subcellularLocation>
</comment>
<dbReference type="InterPro" id="IPR038770">
    <property type="entry name" value="Na+/solute_symporter_sf"/>
</dbReference>
<reference evidence="9 10" key="1">
    <citation type="submission" date="2016-02" db="EMBL/GenBank/DDBJ databases">
        <title>Draft Genome for Tepidibacillus decaturensis nov. sp. Strain Z9, an Anaerobic, Moderately Thermophilic and Heterotrophic Bacterium from Deep Subsurface of the Illinois Basin, USA.</title>
        <authorList>
            <person name="Dong Y."/>
            <person name="Chang J.Y."/>
            <person name="Sanford R."/>
            <person name="Fouke B.W."/>
        </authorList>
    </citation>
    <scope>NUCLEOTIDE SEQUENCE [LARGE SCALE GENOMIC DNA]</scope>
    <source>
        <strain evidence="9 10">Z9</strain>
    </source>
</reference>
<proteinExistence type="inferred from homology"/>
<feature type="transmembrane region" description="Helical" evidence="8">
    <location>
        <begin position="194"/>
        <end position="214"/>
    </location>
</feature>
<feature type="transmembrane region" description="Helical" evidence="8">
    <location>
        <begin position="124"/>
        <end position="146"/>
    </location>
</feature>
<evidence type="ECO:0000256" key="8">
    <source>
        <dbReference type="SAM" id="Phobius"/>
    </source>
</evidence>
<keyword evidence="10" id="KW-1185">Reference proteome</keyword>
<gene>
    <name evidence="9" type="ORF">U473_00860</name>
</gene>
<dbReference type="GO" id="GO:0055085">
    <property type="term" value="P:transmembrane transport"/>
    <property type="evidence" value="ECO:0007669"/>
    <property type="project" value="InterPro"/>
</dbReference>
<dbReference type="Pfam" id="PF03547">
    <property type="entry name" value="Mem_trans"/>
    <property type="match status" value="1"/>
</dbReference>
<keyword evidence="5 8" id="KW-0812">Transmembrane</keyword>
<evidence type="ECO:0000256" key="4">
    <source>
        <dbReference type="ARBA" id="ARBA00022475"/>
    </source>
</evidence>